<dbReference type="PROSITE" id="PS51194">
    <property type="entry name" value="HELICASE_CTER"/>
    <property type="match status" value="1"/>
</dbReference>
<feature type="domain" description="Helicase C-terminal" evidence="9">
    <location>
        <begin position="383"/>
        <end position="536"/>
    </location>
</feature>
<dbReference type="Pfam" id="PF00270">
    <property type="entry name" value="DEAD"/>
    <property type="match status" value="1"/>
</dbReference>
<dbReference type="Pfam" id="PF00271">
    <property type="entry name" value="Helicase_C"/>
    <property type="match status" value="1"/>
</dbReference>
<gene>
    <name evidence="10" type="ORF">DI270_014565</name>
</gene>
<dbReference type="RefSeq" id="WP_111700414.1">
    <property type="nucleotide sequence ID" value="NZ_QFZU02000063.1"/>
</dbReference>
<name>A0ABX9LKY3_9ACTN</name>
<dbReference type="SMART" id="SM00487">
    <property type="entry name" value="DEXDc"/>
    <property type="match status" value="1"/>
</dbReference>
<protein>
    <recommendedName>
        <fullName evidence="7">DNA 3'-5' helicase</fullName>
        <ecNumber evidence="7">5.6.2.4</ecNumber>
    </recommendedName>
</protein>
<dbReference type="SMART" id="SM00490">
    <property type="entry name" value="HELICc"/>
    <property type="match status" value="1"/>
</dbReference>
<keyword evidence="10" id="KW-0347">Helicase</keyword>
<evidence type="ECO:0000256" key="1">
    <source>
        <dbReference type="ARBA" id="ARBA00005446"/>
    </source>
</evidence>
<evidence type="ECO:0000256" key="3">
    <source>
        <dbReference type="ARBA" id="ARBA00022840"/>
    </source>
</evidence>
<evidence type="ECO:0000259" key="8">
    <source>
        <dbReference type="PROSITE" id="PS51192"/>
    </source>
</evidence>
<evidence type="ECO:0000256" key="6">
    <source>
        <dbReference type="ARBA" id="ARBA00034617"/>
    </source>
</evidence>
<evidence type="ECO:0000256" key="4">
    <source>
        <dbReference type="ARBA" id="ARBA00023125"/>
    </source>
</evidence>
<keyword evidence="2" id="KW-0547">Nucleotide-binding</keyword>
<comment type="caution">
    <text evidence="10">The sequence shown here is derived from an EMBL/GenBank/DDBJ whole genome shotgun (WGS) entry which is preliminary data.</text>
</comment>
<comment type="catalytic activity">
    <reaction evidence="6">
        <text>Couples ATP hydrolysis with the unwinding of duplex DNA by translocating in the 3'-5' direction.</text>
        <dbReference type="EC" id="5.6.2.4"/>
    </reaction>
</comment>
<dbReference type="Gene3D" id="3.40.50.300">
    <property type="entry name" value="P-loop containing nucleotide triphosphate hydrolases"/>
    <property type="match status" value="2"/>
</dbReference>
<reference evidence="10 11" key="1">
    <citation type="submission" date="2018-08" db="EMBL/GenBank/DDBJ databases">
        <title>Microbispora. triticiradicis sp. nov., a novel actinomycete isolated from the root of wheat (Triticum aestivum L.)).</title>
        <authorList>
            <person name="Han C."/>
        </authorList>
    </citation>
    <scope>NUCLEOTIDE SEQUENCE [LARGE SCALE GENOMIC DNA]</scope>
    <source>
        <strain evidence="10 11">NEAU-HRDPA2-9</strain>
    </source>
</reference>
<dbReference type="PANTHER" id="PTHR13710">
    <property type="entry name" value="DNA HELICASE RECQ FAMILY MEMBER"/>
    <property type="match status" value="1"/>
</dbReference>
<dbReference type="GO" id="GO:0004386">
    <property type="term" value="F:helicase activity"/>
    <property type="evidence" value="ECO:0007669"/>
    <property type="project" value="UniProtKB-KW"/>
</dbReference>
<evidence type="ECO:0000256" key="2">
    <source>
        <dbReference type="ARBA" id="ARBA00022741"/>
    </source>
</evidence>
<keyword evidence="3" id="KW-0067">ATP-binding</keyword>
<comment type="similarity">
    <text evidence="1">Belongs to the helicase family. RecQ subfamily.</text>
</comment>
<dbReference type="PROSITE" id="PS51192">
    <property type="entry name" value="HELICASE_ATP_BIND_1"/>
    <property type="match status" value="1"/>
</dbReference>
<evidence type="ECO:0000256" key="5">
    <source>
        <dbReference type="ARBA" id="ARBA00023235"/>
    </source>
</evidence>
<accession>A0ABX9LKY3</accession>
<feature type="domain" description="Helicase ATP-binding" evidence="8">
    <location>
        <begin position="166"/>
        <end position="355"/>
    </location>
</feature>
<dbReference type="InterPro" id="IPR001650">
    <property type="entry name" value="Helicase_C-like"/>
</dbReference>
<evidence type="ECO:0000313" key="11">
    <source>
        <dbReference type="Proteomes" id="UP000262538"/>
    </source>
</evidence>
<dbReference type="EC" id="5.6.2.4" evidence="7"/>
<dbReference type="EMBL" id="QFZU02000063">
    <property type="protein sequence ID" value="RGA04258.1"/>
    <property type="molecule type" value="Genomic_DNA"/>
</dbReference>
<organism evidence="10 11">
    <name type="scientific">Microbispora triticiradicis</name>
    <dbReference type="NCBI Taxonomy" id="2200763"/>
    <lineage>
        <taxon>Bacteria</taxon>
        <taxon>Bacillati</taxon>
        <taxon>Actinomycetota</taxon>
        <taxon>Actinomycetes</taxon>
        <taxon>Streptosporangiales</taxon>
        <taxon>Streptosporangiaceae</taxon>
        <taxon>Microbispora</taxon>
    </lineage>
</organism>
<evidence type="ECO:0000256" key="7">
    <source>
        <dbReference type="ARBA" id="ARBA00034808"/>
    </source>
</evidence>
<dbReference type="InterPro" id="IPR027417">
    <property type="entry name" value="P-loop_NTPase"/>
</dbReference>
<keyword evidence="11" id="KW-1185">Reference proteome</keyword>
<dbReference type="InterPro" id="IPR014001">
    <property type="entry name" value="Helicase_ATP-bd"/>
</dbReference>
<evidence type="ECO:0000259" key="9">
    <source>
        <dbReference type="PROSITE" id="PS51194"/>
    </source>
</evidence>
<dbReference type="InterPro" id="IPR011545">
    <property type="entry name" value="DEAD/DEAH_box_helicase_dom"/>
</dbReference>
<keyword evidence="5" id="KW-0413">Isomerase</keyword>
<dbReference type="PANTHER" id="PTHR13710:SF105">
    <property type="entry name" value="ATP-DEPENDENT DNA HELICASE Q1"/>
    <property type="match status" value="1"/>
</dbReference>
<evidence type="ECO:0000313" key="10">
    <source>
        <dbReference type="EMBL" id="RGA04258.1"/>
    </source>
</evidence>
<proteinExistence type="inferred from homology"/>
<dbReference type="Proteomes" id="UP000262538">
    <property type="component" value="Unassembled WGS sequence"/>
</dbReference>
<keyword evidence="10" id="KW-0378">Hydrolase</keyword>
<sequence>MTSDWVKAKLLFATWPASQLHGTDSGTVRRLADALAGVQTGSAGWRDVATLTRQVLLEARAQGNESPLTIPAHPALPTIEQWWMAACPARPTASGMISVSVRPWHPPVSAGWATQAAEADLKEVHLSRNSQQSRRLHEVPGDPFWLAALGHERYYSIGQRQAARSVALAPAGSTTIVCLPTGHGKTPVALAPALLGGQDSGVSVVVVPTVVLALDMERRVRGLLAERGLRSPSNRYAYTGNLPKDVKRQLFDDVRTGRQPILFTSPEAVATSLQKPLDEAAEAGLLNYFIIDEAHLVEQWGNEFRPEFQTMAGQRRNWLRRAPKGREPRTVAMSATLTAQQVATLEELFGGPGAVEIVWASQLRSEPSYYIDSFQDEHSRRGAVVQALTLLPKPSILYVTKVEDAKEWASYLRNIGLSRVIEVTGRSNDEERQSAMEGWGGRSAAGRIPTRFDIVVGTSAFGLGIDLPDVKTVVHACMPETVDRYYQEVGRGGRDGNPSLAYMATAPRDLSLSRDLNAQAILLPETALERWEAMFYQRLLPDNESTYHLDLDARRASLSMGFNTNRKWNVRTLNLMVRAKMVELKAPEIPQPTEGELPDAWLVRLQRYYETLPSRVDVRLLDGGTNDPEYFMKKISVARSRILASQEAALLRLQDAVRGDRCIAEVLADYYVLRRPEGLLRTAAVCRGCPHCRVTLEPSATGQFYRTGWQPNPRLANWFYTPQDPLSEFRGPGQTTLSIWWDTDNERKDLVPDLITALCRRGMAIVGGPGLSAGAVRRIQQAALPHPLIFDCDEDLLTNFPGPIVWVLDEACTAMSTAEAERFISTDITYFVHGHRLQHPDKARSRLTDVHSSNISVRTALRSL</sequence>
<dbReference type="SUPFAM" id="SSF52540">
    <property type="entry name" value="P-loop containing nucleoside triphosphate hydrolases"/>
    <property type="match status" value="1"/>
</dbReference>
<dbReference type="NCBIfam" id="NF041063">
    <property type="entry name" value="DpdF"/>
    <property type="match status" value="1"/>
</dbReference>
<keyword evidence="4" id="KW-0238">DNA-binding</keyword>